<dbReference type="Gene3D" id="3.40.50.1910">
    <property type="match status" value="1"/>
</dbReference>
<dbReference type="Proteomes" id="UP000183365">
    <property type="component" value="Unassembled WGS sequence"/>
</dbReference>
<dbReference type="InterPro" id="IPR036045">
    <property type="entry name" value="Sec1-like_sf"/>
</dbReference>
<dbReference type="GO" id="GO:0035543">
    <property type="term" value="P:positive regulation of SNARE complex assembly"/>
    <property type="evidence" value="ECO:0007669"/>
    <property type="project" value="EnsemblFungi"/>
</dbReference>
<dbReference type="GO" id="GO:0048280">
    <property type="term" value="P:vesicle fusion with Golgi apparatus"/>
    <property type="evidence" value="ECO:0007669"/>
    <property type="project" value="EnsemblFungi"/>
</dbReference>
<dbReference type="GO" id="GO:0046578">
    <property type="term" value="P:regulation of Ras protein signal transduction"/>
    <property type="evidence" value="ECO:0007669"/>
    <property type="project" value="EnsemblFungi"/>
</dbReference>
<dbReference type="GO" id="GO:0006888">
    <property type="term" value="P:endoplasmic reticulum to Golgi vesicle-mediated transport"/>
    <property type="evidence" value="ECO:0007669"/>
    <property type="project" value="EnsemblFungi"/>
</dbReference>
<keyword evidence="3" id="KW-1185">Reference proteome</keyword>
<accession>A0A1L0B886</accession>
<dbReference type="GO" id="GO:0006890">
    <property type="term" value="P:retrograde vesicle-mediated transport, Golgi to endoplasmic reticulum"/>
    <property type="evidence" value="ECO:0007669"/>
    <property type="project" value="EnsemblFungi"/>
</dbReference>
<evidence type="ECO:0000256" key="1">
    <source>
        <dbReference type="ARBA" id="ARBA00009884"/>
    </source>
</evidence>
<proteinExistence type="inferred from homology"/>
<dbReference type="InterPro" id="IPR043154">
    <property type="entry name" value="Sec-1-like_dom1"/>
</dbReference>
<evidence type="ECO:0000313" key="3">
    <source>
        <dbReference type="Proteomes" id="UP000183365"/>
    </source>
</evidence>
<dbReference type="AlphaFoldDB" id="A0A1L0B886"/>
<organism evidence="2 3">
    <name type="scientific">Hanseniaspora guilliermondii</name>
    <dbReference type="NCBI Taxonomy" id="56406"/>
    <lineage>
        <taxon>Eukaryota</taxon>
        <taxon>Fungi</taxon>
        <taxon>Dikarya</taxon>
        <taxon>Ascomycota</taxon>
        <taxon>Saccharomycotina</taxon>
        <taxon>Saccharomycetes</taxon>
        <taxon>Saccharomycodales</taxon>
        <taxon>Saccharomycodaceae</taxon>
        <taxon>Hanseniaspora</taxon>
    </lineage>
</organism>
<dbReference type="OrthoDB" id="10251230at2759"/>
<dbReference type="GO" id="GO:0030134">
    <property type="term" value="C:COPII-coated ER to Golgi transport vesicle"/>
    <property type="evidence" value="ECO:0007669"/>
    <property type="project" value="EnsemblFungi"/>
</dbReference>
<dbReference type="SUPFAM" id="SSF56815">
    <property type="entry name" value="Sec1/munc18-like (SM) proteins"/>
    <property type="match status" value="1"/>
</dbReference>
<dbReference type="Gene3D" id="1.25.40.60">
    <property type="match status" value="1"/>
</dbReference>
<evidence type="ECO:0000313" key="2">
    <source>
        <dbReference type="EMBL" id="SGZ41323.1"/>
    </source>
</evidence>
<dbReference type="PIRSF" id="PIRSF005715">
    <property type="entry name" value="VPS45_Sec1"/>
    <property type="match status" value="1"/>
</dbReference>
<name>A0A1L0B886_9ASCO</name>
<dbReference type="PANTHER" id="PTHR11679">
    <property type="entry name" value="VESICLE PROTEIN SORTING-ASSOCIATED"/>
    <property type="match status" value="1"/>
</dbReference>
<dbReference type="InterPro" id="IPR027482">
    <property type="entry name" value="Sec1-like_dom2"/>
</dbReference>
<sequence>MDTIDNTLRDHQVSAIKKMLLFNTAPSKSMDEQEINWKILIMDKTSTGIVSSVLRVKDLLKVGVTCHTTLFSPQRQAIPDIPAVYFIEPSKKNLERVIQDLKNDFYDEYYLNFTSNISRVNLEYLAEEAVRIGKFDQIKQVYDQYLNFVVTDPNVFEIEMERIWSEFNLNTSITEEEINSKCQEIASRLYNVVITMNSSINSIPVLRIQPGGPAEIVGKKLDSMLHEYIINSKQFIEGNSMENNVADLDRPVFVLVDRSFDFTSVLSHSLYYECLVSEVFKLNRNTITLPSGQKIDLDSNDFFWEDNNQLPFPEVVENAELELNNYKKETEEITSKTGVNITNLQNLNVGKDGDVQQDTELIQRAMDKLPELTAKKQFIDNHFKVLSELIKELGNLHLDKFYEVEQEDIYNVKNRNEFIELLKDPKTGTVSDKIRTYLYIFLKSNMNQMKGNRKQEFETFVEKCDSAFKTLCEPKGEDVDEESELNMKLLDAIKNIYRYQKMNDMTYFNDDKLASQNTNINEETTNKSASYFSSKLYGLANDKLQDSMGSIISRVSNLLTSDNDNLPLTNIVSSIMTSSYADKKEDELNNYEQLVDKYLYLDPTLKKNSKINRNRKFNKCICFVVGGGSYLENCNLQRYANKSSDLNPNSGNSTESNGFNKNYTNKNIVYGSTTMISPNEFLKELAGL</sequence>
<reference evidence="3" key="1">
    <citation type="submission" date="2016-11" db="EMBL/GenBank/DDBJ databases">
        <authorList>
            <person name="Guldener U."/>
        </authorList>
    </citation>
    <scope>NUCLEOTIDE SEQUENCE [LARGE SCALE GENOMIC DNA]</scope>
</reference>
<dbReference type="InterPro" id="IPR001619">
    <property type="entry name" value="Sec1-like"/>
</dbReference>
<dbReference type="Pfam" id="PF00995">
    <property type="entry name" value="Sec1"/>
    <property type="match status" value="1"/>
</dbReference>
<dbReference type="GO" id="GO:0000139">
    <property type="term" value="C:Golgi membrane"/>
    <property type="evidence" value="ECO:0007669"/>
    <property type="project" value="EnsemblFungi"/>
</dbReference>
<dbReference type="GO" id="GO:0019905">
    <property type="term" value="F:syntaxin binding"/>
    <property type="evidence" value="ECO:0007669"/>
    <property type="project" value="EnsemblFungi"/>
</dbReference>
<dbReference type="EMBL" id="FQNF01000094">
    <property type="protein sequence ID" value="SGZ41323.1"/>
    <property type="molecule type" value="Genomic_DNA"/>
</dbReference>
<dbReference type="GO" id="GO:0005783">
    <property type="term" value="C:endoplasmic reticulum"/>
    <property type="evidence" value="ECO:0007669"/>
    <property type="project" value="EnsemblFungi"/>
</dbReference>
<dbReference type="Gene3D" id="3.90.830.10">
    <property type="entry name" value="Syntaxin Binding Protein 1, Chain A, domain 2"/>
    <property type="match status" value="1"/>
</dbReference>
<dbReference type="InterPro" id="IPR043127">
    <property type="entry name" value="Sec-1-like_dom3a"/>
</dbReference>
<dbReference type="Gene3D" id="3.40.50.2060">
    <property type="match status" value="1"/>
</dbReference>
<protein>
    <submittedName>
        <fullName evidence="2">Related to Protein SLY1</fullName>
    </submittedName>
</protein>
<dbReference type="VEuPathDB" id="FungiDB:HGUI_03523"/>
<comment type="similarity">
    <text evidence="1">Belongs to the STXBP/unc-18/SEC1 family.</text>
</comment>
<gene>
    <name evidence="2" type="ORF">HGUI_03523</name>
</gene>